<dbReference type="EMBL" id="MHRJ01000026">
    <property type="protein sequence ID" value="OHA22373.1"/>
    <property type="molecule type" value="Genomic_DNA"/>
</dbReference>
<evidence type="ECO:0000256" key="7">
    <source>
        <dbReference type="ARBA" id="ARBA00022989"/>
    </source>
</evidence>
<keyword evidence="7 10" id="KW-1133">Transmembrane helix</keyword>
<accession>A0A1G2MEW4</accession>
<dbReference type="AlphaFoldDB" id="A0A1G2MEW4"/>
<evidence type="ECO:0000256" key="4">
    <source>
        <dbReference type="ARBA" id="ARBA00022692"/>
    </source>
</evidence>
<dbReference type="SUPFAM" id="SSF56601">
    <property type="entry name" value="beta-lactamase/transpeptidase-like"/>
    <property type="match status" value="1"/>
</dbReference>
<dbReference type="Pfam" id="PF00905">
    <property type="entry name" value="Transpeptidase"/>
    <property type="match status" value="1"/>
</dbReference>
<evidence type="ECO:0000256" key="5">
    <source>
        <dbReference type="ARBA" id="ARBA00022960"/>
    </source>
</evidence>
<evidence type="ECO:0000259" key="11">
    <source>
        <dbReference type="Pfam" id="PF00905"/>
    </source>
</evidence>
<evidence type="ECO:0000313" key="14">
    <source>
        <dbReference type="Proteomes" id="UP000176493"/>
    </source>
</evidence>
<dbReference type="GO" id="GO:0005886">
    <property type="term" value="C:plasma membrane"/>
    <property type="evidence" value="ECO:0007669"/>
    <property type="project" value="UniProtKB-SubCell"/>
</dbReference>
<evidence type="ECO:0000256" key="8">
    <source>
        <dbReference type="ARBA" id="ARBA00023136"/>
    </source>
</evidence>
<feature type="transmembrane region" description="Helical" evidence="10">
    <location>
        <begin position="50"/>
        <end position="69"/>
    </location>
</feature>
<evidence type="ECO:0000256" key="6">
    <source>
        <dbReference type="ARBA" id="ARBA00022984"/>
    </source>
</evidence>
<dbReference type="Gene3D" id="3.40.710.10">
    <property type="entry name" value="DD-peptidase/beta-lactamase superfamily"/>
    <property type="match status" value="1"/>
</dbReference>
<dbReference type="GO" id="GO:0071555">
    <property type="term" value="P:cell wall organization"/>
    <property type="evidence" value="ECO:0007669"/>
    <property type="project" value="UniProtKB-KW"/>
</dbReference>
<evidence type="ECO:0008006" key="15">
    <source>
        <dbReference type="Google" id="ProtNLM"/>
    </source>
</evidence>
<dbReference type="Proteomes" id="UP000176493">
    <property type="component" value="Unassembled WGS sequence"/>
</dbReference>
<comment type="caution">
    <text evidence="13">The sequence shown here is derived from an EMBL/GenBank/DDBJ whole genome shotgun (WGS) entry which is preliminary data.</text>
</comment>
<evidence type="ECO:0000259" key="12">
    <source>
        <dbReference type="Pfam" id="PF03717"/>
    </source>
</evidence>
<proteinExistence type="predicted"/>
<dbReference type="InterPro" id="IPR050515">
    <property type="entry name" value="Beta-lactam/transpept"/>
</dbReference>
<keyword evidence="8 10" id="KW-0472">Membrane</keyword>
<dbReference type="InterPro" id="IPR005311">
    <property type="entry name" value="PBP_dimer"/>
</dbReference>
<dbReference type="SUPFAM" id="SSF56519">
    <property type="entry name" value="Penicillin binding protein dimerisation domain"/>
    <property type="match status" value="1"/>
</dbReference>
<dbReference type="InterPro" id="IPR012338">
    <property type="entry name" value="Beta-lactam/transpept-like"/>
</dbReference>
<dbReference type="InterPro" id="IPR036138">
    <property type="entry name" value="PBP_dimer_sf"/>
</dbReference>
<keyword evidence="9" id="KW-0961">Cell wall biogenesis/degradation</keyword>
<dbReference type="Pfam" id="PF03717">
    <property type="entry name" value="PBP_dimer"/>
    <property type="match status" value="1"/>
</dbReference>
<evidence type="ECO:0000256" key="9">
    <source>
        <dbReference type="ARBA" id="ARBA00023316"/>
    </source>
</evidence>
<dbReference type="GO" id="GO:0008658">
    <property type="term" value="F:penicillin binding"/>
    <property type="evidence" value="ECO:0007669"/>
    <property type="project" value="InterPro"/>
</dbReference>
<protein>
    <recommendedName>
        <fullName evidence="15">Penicillin-binding protein 2</fullName>
    </recommendedName>
</protein>
<reference evidence="13 14" key="1">
    <citation type="journal article" date="2016" name="Nat. Commun.">
        <title>Thousands of microbial genomes shed light on interconnected biogeochemical processes in an aquifer system.</title>
        <authorList>
            <person name="Anantharaman K."/>
            <person name="Brown C.T."/>
            <person name="Hug L.A."/>
            <person name="Sharon I."/>
            <person name="Castelle C.J."/>
            <person name="Probst A.J."/>
            <person name="Thomas B.C."/>
            <person name="Singh A."/>
            <person name="Wilkins M.J."/>
            <person name="Karaoz U."/>
            <person name="Brodie E.L."/>
            <person name="Williams K.H."/>
            <person name="Hubbard S.S."/>
            <person name="Banfield J.F."/>
        </authorList>
    </citation>
    <scope>NUCLEOTIDE SEQUENCE [LARGE SCALE GENOMIC DNA]</scope>
</reference>
<dbReference type="PANTHER" id="PTHR30627:SF2">
    <property type="entry name" value="PEPTIDOGLYCAN D,D-TRANSPEPTIDASE MRDA"/>
    <property type="match status" value="1"/>
</dbReference>
<evidence type="ECO:0000313" key="13">
    <source>
        <dbReference type="EMBL" id="OHA22373.1"/>
    </source>
</evidence>
<dbReference type="GO" id="GO:0008360">
    <property type="term" value="P:regulation of cell shape"/>
    <property type="evidence" value="ECO:0007669"/>
    <property type="project" value="UniProtKB-KW"/>
</dbReference>
<keyword evidence="5" id="KW-0133">Cell shape</keyword>
<dbReference type="PANTHER" id="PTHR30627">
    <property type="entry name" value="PEPTIDOGLYCAN D,D-TRANSPEPTIDASE"/>
    <property type="match status" value="1"/>
</dbReference>
<dbReference type="GO" id="GO:0071972">
    <property type="term" value="F:peptidoglycan L,D-transpeptidase activity"/>
    <property type="evidence" value="ECO:0007669"/>
    <property type="project" value="TreeGrafter"/>
</dbReference>
<evidence type="ECO:0000256" key="10">
    <source>
        <dbReference type="SAM" id="Phobius"/>
    </source>
</evidence>
<dbReference type="Gene3D" id="3.90.1310.10">
    <property type="entry name" value="Penicillin-binding protein 2a (Domain 2)"/>
    <property type="match status" value="1"/>
</dbReference>
<dbReference type="InterPro" id="IPR001460">
    <property type="entry name" value="PCN-bd_Tpept"/>
</dbReference>
<keyword evidence="4 10" id="KW-0812">Transmembrane</keyword>
<keyword evidence="6" id="KW-0573">Peptidoglycan synthesis</keyword>
<evidence type="ECO:0000256" key="2">
    <source>
        <dbReference type="ARBA" id="ARBA00004236"/>
    </source>
</evidence>
<comment type="subcellular location">
    <subcellularLocation>
        <location evidence="2">Cell membrane</location>
    </subcellularLocation>
    <subcellularLocation>
        <location evidence="1">Membrane</location>
        <topology evidence="1">Single-pass membrane protein</topology>
    </subcellularLocation>
</comment>
<evidence type="ECO:0000256" key="3">
    <source>
        <dbReference type="ARBA" id="ARBA00022475"/>
    </source>
</evidence>
<gene>
    <name evidence="13" type="ORF">A2W52_04860</name>
</gene>
<keyword evidence="3" id="KW-1003">Cell membrane</keyword>
<name>A0A1G2MEW4_9BACT</name>
<evidence type="ECO:0000256" key="1">
    <source>
        <dbReference type="ARBA" id="ARBA00004167"/>
    </source>
</evidence>
<dbReference type="GO" id="GO:0009252">
    <property type="term" value="P:peptidoglycan biosynthetic process"/>
    <property type="evidence" value="ECO:0007669"/>
    <property type="project" value="UniProtKB-KW"/>
</dbReference>
<feature type="domain" description="Penicillin-binding protein dimerisation" evidence="12">
    <location>
        <begin position="121"/>
        <end position="188"/>
    </location>
</feature>
<feature type="domain" description="Penicillin-binding protein transpeptidase" evidence="11">
    <location>
        <begin position="228"/>
        <end position="538"/>
    </location>
</feature>
<sequence>MRFLRKQRNGRRARGEVYPNEVFLDASNLPQFDRHQFEGRIERPISRRTALMLGGVFCVALILILLRTFSLQIRDGERYADLSAQNRLRHSLIFGSRGVLYDRNKILLAWNIVDRTEPEFSKRAYLREPGLAHVLGFMKYPSKDKFGFYYKVDFEGRAGVEKYYNEYIAPQHGIKIVETDAFGNVASESVLKPPKDGGNVTLSIDARISRALYTFIERLATERGFTGGAAVIMDVKNGELLSLVSFPEYDSQILTDGVDRVAIQKALDSPQMPFLNRATNGLYTPGSIIKPFIALAALAEGVITPEKEIVSTGSISVPNPFDRNKPSVFRDWKAHGAVDARRAIAVSSDVYFYEIGGGFEEQRGLGIEKIEKYVRMFGFGEEPPGNDFFGEAGVIPTPEWKRRTFDGESWNLGNTYHTAIGQYGFQVTPLQVVRAIAAVGNGGRLLEPRLLHEDDVSPAYTLIPIDASAFEVVREGMRDAVTAGGTASGLYIPGVSVAGKTGTAELGISKKLVHSWVAGFFPYEKPRFAFAIIMERGPRENTIGATFVGRQLLEWIQVYAPEYLKSAN</sequence>
<organism evidence="13 14">
    <name type="scientific">Candidatus Taylorbacteria bacterium RIFCSPHIGHO2_02_49_25</name>
    <dbReference type="NCBI Taxonomy" id="1802305"/>
    <lineage>
        <taxon>Bacteria</taxon>
        <taxon>Candidatus Tayloriibacteriota</taxon>
    </lineage>
</organism>